<dbReference type="PANTHER" id="PTHR43574">
    <property type="entry name" value="EPIMERASE-RELATED"/>
    <property type="match status" value="1"/>
</dbReference>
<dbReference type="InterPro" id="IPR036291">
    <property type="entry name" value="NAD(P)-bd_dom_sf"/>
</dbReference>
<feature type="domain" description="NAD-dependent epimerase/dehydratase" evidence="3">
    <location>
        <begin position="175"/>
        <end position="302"/>
    </location>
</feature>
<sequence>MATNAVHEDYATVSQLAKYPFEPYWPEKKLKICVTGAGGFIASHLAKRLKSEGHYIVACDWKRNEHFAEEEFCHEFHLVDLRVYDNCRKVTEGCEHVFNLAADMGGMGFIQSNHSVILYNNTMLSFNMIEAARVNGIKRFFYASSACIYPEFKQLDVTVEGGGLKEGDAWPAQAGVFFYASSACIYPEFKQLDVTVEGGGLKEGDAWPAQPQDAYGLEKLVTEELCKHYQKDFGIECRVARFHNIYGPHGTWKGGREKAPAAFCRKVLTSAAEIEMWGDGKQTRSFTFIDDCVEGILRITKSDFVEPLNLGSTEMVSMNEMMDIAMSFEDKKLPIKHIPGPEGVRGRNSDNKLILEKLGWEPTISLADGLRLTYFWIKGQIEGEKEKGVDATKYSHSTVVTTSAPVELGSLRKPDGEEGFE</sequence>
<dbReference type="InterPro" id="IPR033890">
    <property type="entry name" value="GDP-Man_epi"/>
</dbReference>
<protein>
    <recommendedName>
        <fullName evidence="3">NAD-dependent epimerase/dehydratase domain-containing protein</fullName>
    </recommendedName>
</protein>
<dbReference type="Pfam" id="PF01370">
    <property type="entry name" value="Epimerase"/>
    <property type="match status" value="2"/>
</dbReference>
<comment type="caution">
    <text evidence="4">The sequence shown here is derived from an EMBL/GenBank/DDBJ whole genome shotgun (WGS) entry which is preliminary data.</text>
</comment>
<dbReference type="Gene3D" id="3.40.50.720">
    <property type="entry name" value="NAD(P)-binding Rossmann-like Domain"/>
    <property type="match status" value="1"/>
</dbReference>
<dbReference type="Gene3D" id="3.90.25.10">
    <property type="entry name" value="UDP-galactose 4-epimerase, domain 1"/>
    <property type="match status" value="2"/>
</dbReference>
<dbReference type="STRING" id="33097.A0A150GFT6"/>
<comment type="similarity">
    <text evidence="1">Belongs to the NAD(P)-dependent epimerase/dehydratase family.</text>
</comment>
<name>A0A150GFT6_GONPE</name>
<dbReference type="AlphaFoldDB" id="A0A150GFT6"/>
<organism evidence="4 5">
    <name type="scientific">Gonium pectorale</name>
    <name type="common">Green alga</name>
    <dbReference type="NCBI Taxonomy" id="33097"/>
    <lineage>
        <taxon>Eukaryota</taxon>
        <taxon>Viridiplantae</taxon>
        <taxon>Chlorophyta</taxon>
        <taxon>core chlorophytes</taxon>
        <taxon>Chlorophyceae</taxon>
        <taxon>CS clade</taxon>
        <taxon>Chlamydomonadales</taxon>
        <taxon>Volvocaceae</taxon>
        <taxon>Gonium</taxon>
    </lineage>
</organism>
<reference evidence="5" key="1">
    <citation type="journal article" date="2016" name="Nat. Commun.">
        <title>The Gonium pectorale genome demonstrates co-option of cell cycle regulation during the evolution of multicellularity.</title>
        <authorList>
            <person name="Hanschen E.R."/>
            <person name="Marriage T.N."/>
            <person name="Ferris P.J."/>
            <person name="Hamaji T."/>
            <person name="Toyoda A."/>
            <person name="Fujiyama A."/>
            <person name="Neme R."/>
            <person name="Noguchi H."/>
            <person name="Minakuchi Y."/>
            <person name="Suzuki M."/>
            <person name="Kawai-Toyooka H."/>
            <person name="Smith D.R."/>
            <person name="Sparks H."/>
            <person name="Anderson J."/>
            <person name="Bakaric R."/>
            <person name="Luria V."/>
            <person name="Karger A."/>
            <person name="Kirschner M.W."/>
            <person name="Durand P.M."/>
            <person name="Michod R.E."/>
            <person name="Nozaki H."/>
            <person name="Olson B.J."/>
        </authorList>
    </citation>
    <scope>NUCLEOTIDE SEQUENCE [LARGE SCALE GENOMIC DNA]</scope>
    <source>
        <strain evidence="5">NIES-2863</strain>
    </source>
</reference>
<dbReference type="GO" id="GO:0047918">
    <property type="term" value="F:GDP-mannose 3,5-epimerase activity"/>
    <property type="evidence" value="ECO:0007669"/>
    <property type="project" value="InterPro"/>
</dbReference>
<evidence type="ECO:0000313" key="5">
    <source>
        <dbReference type="Proteomes" id="UP000075714"/>
    </source>
</evidence>
<feature type="domain" description="NAD-dependent epimerase/dehydratase" evidence="3">
    <location>
        <begin position="32"/>
        <end position="154"/>
    </location>
</feature>
<dbReference type="InterPro" id="IPR001509">
    <property type="entry name" value="Epimerase_deHydtase"/>
</dbReference>
<keyword evidence="5" id="KW-1185">Reference proteome</keyword>
<accession>A0A150GFT6</accession>
<dbReference type="GO" id="GO:0051287">
    <property type="term" value="F:NAD binding"/>
    <property type="evidence" value="ECO:0007669"/>
    <property type="project" value="InterPro"/>
</dbReference>
<evidence type="ECO:0000256" key="2">
    <source>
        <dbReference type="ARBA" id="ARBA00023027"/>
    </source>
</evidence>
<evidence type="ECO:0000259" key="3">
    <source>
        <dbReference type="Pfam" id="PF01370"/>
    </source>
</evidence>
<evidence type="ECO:0000313" key="4">
    <source>
        <dbReference type="EMBL" id="KXZ48717.1"/>
    </source>
</evidence>
<dbReference type="OrthoDB" id="331544at2759"/>
<evidence type="ECO:0000256" key="1">
    <source>
        <dbReference type="ARBA" id="ARBA00007637"/>
    </source>
</evidence>
<dbReference type="SUPFAM" id="SSF51735">
    <property type="entry name" value="NAD(P)-binding Rossmann-fold domains"/>
    <property type="match status" value="1"/>
</dbReference>
<gene>
    <name evidence="4" type="ORF">GPECTOR_25g299</name>
</gene>
<dbReference type="EMBL" id="LSYV01000026">
    <property type="protein sequence ID" value="KXZ48717.1"/>
    <property type="molecule type" value="Genomic_DNA"/>
</dbReference>
<dbReference type="Proteomes" id="UP000075714">
    <property type="component" value="Unassembled WGS sequence"/>
</dbReference>
<keyword evidence="2" id="KW-0520">NAD</keyword>
<proteinExistence type="inferred from homology"/>
<dbReference type="CDD" id="cd05273">
    <property type="entry name" value="GME-like_SDR_e"/>
    <property type="match status" value="1"/>
</dbReference>